<dbReference type="EMBL" id="FQUM01000001">
    <property type="protein sequence ID" value="SHE51538.1"/>
    <property type="molecule type" value="Genomic_DNA"/>
</dbReference>
<evidence type="ECO:0000256" key="14">
    <source>
        <dbReference type="PIRSR" id="PIRSR005096-3"/>
    </source>
</evidence>
<dbReference type="InterPro" id="IPR047215">
    <property type="entry name" value="Galactose_mutarotase-like"/>
</dbReference>
<dbReference type="SUPFAM" id="SSF74650">
    <property type="entry name" value="Galactose mutarotase-like"/>
    <property type="match status" value="1"/>
</dbReference>
<feature type="binding site" evidence="14">
    <location>
        <begin position="200"/>
        <end position="202"/>
    </location>
    <ligand>
        <name>beta-D-galactose</name>
        <dbReference type="ChEBI" id="CHEBI:27667"/>
    </ligand>
</feature>
<evidence type="ECO:0000256" key="4">
    <source>
        <dbReference type="ARBA" id="ARBA00006206"/>
    </source>
</evidence>
<feature type="active site" description="Proton donor" evidence="12">
    <location>
        <position position="200"/>
    </location>
</feature>
<dbReference type="InterPro" id="IPR018052">
    <property type="entry name" value="Ald1_epimerase_CS"/>
</dbReference>
<feature type="binding site" evidence="13">
    <location>
        <position position="272"/>
    </location>
    <ligand>
        <name>beta-D-galactose</name>
        <dbReference type="ChEBI" id="CHEBI:27667"/>
    </ligand>
</feature>
<reference evidence="15 16" key="1">
    <citation type="submission" date="2016-11" db="EMBL/GenBank/DDBJ databases">
        <authorList>
            <person name="Jaros S."/>
            <person name="Januszkiewicz K."/>
            <person name="Wedrychowicz H."/>
        </authorList>
    </citation>
    <scope>NUCLEOTIDE SEQUENCE [LARGE SCALE GENOMIC DNA]</scope>
    <source>
        <strain evidence="15 16">DSM 26910</strain>
    </source>
</reference>
<dbReference type="InterPro" id="IPR014718">
    <property type="entry name" value="GH-type_carb-bd"/>
</dbReference>
<dbReference type="InterPro" id="IPR008183">
    <property type="entry name" value="Aldose_1/G6P_1-epimerase"/>
</dbReference>
<accession>A0A1M4U479</accession>
<dbReference type="GO" id="GO:0006006">
    <property type="term" value="P:glucose metabolic process"/>
    <property type="evidence" value="ECO:0007669"/>
    <property type="project" value="TreeGrafter"/>
</dbReference>
<evidence type="ECO:0000313" key="15">
    <source>
        <dbReference type="EMBL" id="SHE51538.1"/>
    </source>
</evidence>
<comment type="subunit">
    <text evidence="5">Monomer.</text>
</comment>
<evidence type="ECO:0000256" key="10">
    <source>
        <dbReference type="ARBA" id="ARBA00023277"/>
    </source>
</evidence>
<gene>
    <name evidence="15" type="ORF">SAMN05444274_101568</name>
</gene>
<dbReference type="GO" id="GO:0005737">
    <property type="term" value="C:cytoplasm"/>
    <property type="evidence" value="ECO:0007669"/>
    <property type="project" value="TreeGrafter"/>
</dbReference>
<dbReference type="PIRSF" id="PIRSF005096">
    <property type="entry name" value="GALM"/>
    <property type="match status" value="1"/>
</dbReference>
<dbReference type="NCBIfam" id="NF008277">
    <property type="entry name" value="PRK11055.1"/>
    <property type="match status" value="1"/>
</dbReference>
<dbReference type="PANTHER" id="PTHR10091">
    <property type="entry name" value="ALDOSE-1-EPIMERASE"/>
    <property type="match status" value="1"/>
</dbReference>
<evidence type="ECO:0000256" key="8">
    <source>
        <dbReference type="ARBA" id="ARBA00022837"/>
    </source>
</evidence>
<dbReference type="RefSeq" id="WP_072998679.1">
    <property type="nucleotide sequence ID" value="NZ_FQUM01000001.1"/>
</dbReference>
<evidence type="ECO:0000256" key="3">
    <source>
        <dbReference type="ARBA" id="ARBA00005028"/>
    </source>
</evidence>
<evidence type="ECO:0000256" key="12">
    <source>
        <dbReference type="PIRSR" id="PIRSR005096-1"/>
    </source>
</evidence>
<evidence type="ECO:0000256" key="9">
    <source>
        <dbReference type="ARBA" id="ARBA00023235"/>
    </source>
</evidence>
<evidence type="ECO:0000256" key="1">
    <source>
        <dbReference type="ARBA" id="ARBA00001614"/>
    </source>
</evidence>
<evidence type="ECO:0000256" key="11">
    <source>
        <dbReference type="PIRNR" id="PIRNR005096"/>
    </source>
</evidence>
<dbReference type="CDD" id="cd09019">
    <property type="entry name" value="galactose_mutarotase_like"/>
    <property type="match status" value="1"/>
</dbReference>
<organism evidence="15 16">
    <name type="scientific">Mariniphaga anaerophila</name>
    <dbReference type="NCBI Taxonomy" id="1484053"/>
    <lineage>
        <taxon>Bacteria</taxon>
        <taxon>Pseudomonadati</taxon>
        <taxon>Bacteroidota</taxon>
        <taxon>Bacteroidia</taxon>
        <taxon>Marinilabiliales</taxon>
        <taxon>Prolixibacteraceae</taxon>
        <taxon>Mariniphaga</taxon>
    </lineage>
</organism>
<evidence type="ECO:0000313" key="16">
    <source>
        <dbReference type="Proteomes" id="UP000184164"/>
    </source>
</evidence>
<dbReference type="InterPro" id="IPR015443">
    <property type="entry name" value="Aldose_1-epimerase"/>
</dbReference>
<protein>
    <recommendedName>
        <fullName evidence="7 11">Aldose 1-epimerase</fullName>
        <ecNumber evidence="6 11">5.1.3.3</ecNumber>
    </recommendedName>
</protein>
<evidence type="ECO:0000256" key="6">
    <source>
        <dbReference type="ARBA" id="ARBA00013185"/>
    </source>
</evidence>
<name>A0A1M4U479_9BACT</name>
<sequence length="372" mass="41565">MKNLIYLAVIVVFAACSSKNDLTVISADDFKFSYLGNKIEIFNLENENGLVCQLTNFGARVVSLYTPDRNGKFADVVAGYGTGKDFVEKKENYFGATIGRYGNRIGNATFEIDGIDYKLEKNNGENHLHGGGNGFHRQIWNVESSSKTEITFSYVSADMECGYPGTINVKIKYQLTPENELKIEYFATSDKKTVLNLTNHTYFNLKDAGASTINNHVMQINADYYTPVDAGLIPTGRLNLVEDTPFDFRKATRIAQRVDDPHEQLRFGNGYDHNWVLNTSNNVTILAAKVIDPESGRVMEVFTNEPGVQFYGGNFLNGNDIGKNSIGIGHRNAFCLETQHFPDSPNKPDFPCVILDQGEQYYSVCIYKFSSS</sequence>
<dbReference type="PANTHER" id="PTHR10091:SF0">
    <property type="entry name" value="GALACTOSE MUTAROTASE"/>
    <property type="match status" value="1"/>
</dbReference>
<dbReference type="Pfam" id="PF01263">
    <property type="entry name" value="Aldose_epim"/>
    <property type="match status" value="1"/>
</dbReference>
<comment type="catalytic activity">
    <reaction evidence="1 11">
        <text>alpha-D-glucose = beta-D-glucose</text>
        <dbReference type="Rhea" id="RHEA:10264"/>
        <dbReference type="ChEBI" id="CHEBI:15903"/>
        <dbReference type="ChEBI" id="CHEBI:17925"/>
        <dbReference type="EC" id="5.1.3.3"/>
    </reaction>
</comment>
<dbReference type="Gene3D" id="2.70.98.10">
    <property type="match status" value="1"/>
</dbReference>
<dbReference type="InterPro" id="IPR011013">
    <property type="entry name" value="Gal_mutarotase_sf_dom"/>
</dbReference>
<evidence type="ECO:0000256" key="2">
    <source>
        <dbReference type="ARBA" id="ARBA00001913"/>
    </source>
</evidence>
<dbReference type="AlphaFoldDB" id="A0A1M4U479"/>
<keyword evidence="9 11" id="KW-0413">Isomerase</keyword>
<dbReference type="GO" id="GO:0004034">
    <property type="term" value="F:aldose 1-epimerase activity"/>
    <property type="evidence" value="ECO:0007669"/>
    <property type="project" value="UniProtKB-EC"/>
</dbReference>
<dbReference type="PROSITE" id="PS51257">
    <property type="entry name" value="PROKAR_LIPOPROTEIN"/>
    <property type="match status" value="1"/>
</dbReference>
<dbReference type="OrthoDB" id="9779408at2"/>
<evidence type="ECO:0000256" key="5">
    <source>
        <dbReference type="ARBA" id="ARBA00011245"/>
    </source>
</evidence>
<keyword evidence="10 11" id="KW-0119">Carbohydrate metabolism</keyword>
<keyword evidence="16" id="KW-1185">Reference proteome</keyword>
<feature type="active site" description="Proton acceptor" evidence="12">
    <location>
        <position position="337"/>
    </location>
</feature>
<dbReference type="GO" id="GO:0033499">
    <property type="term" value="P:galactose catabolic process via UDP-galactose, Leloir pathway"/>
    <property type="evidence" value="ECO:0007669"/>
    <property type="project" value="TreeGrafter"/>
</dbReference>
<feature type="binding site" evidence="14">
    <location>
        <begin position="103"/>
        <end position="104"/>
    </location>
    <ligand>
        <name>beta-D-galactose</name>
        <dbReference type="ChEBI" id="CHEBI:27667"/>
    </ligand>
</feature>
<comment type="similarity">
    <text evidence="4 11">Belongs to the aldose epimerase family.</text>
</comment>
<proteinExistence type="inferred from homology"/>
<dbReference type="GO" id="GO:0030246">
    <property type="term" value="F:carbohydrate binding"/>
    <property type="evidence" value="ECO:0007669"/>
    <property type="project" value="InterPro"/>
</dbReference>
<dbReference type="EC" id="5.1.3.3" evidence="6 11"/>
<dbReference type="Proteomes" id="UP000184164">
    <property type="component" value="Unassembled WGS sequence"/>
</dbReference>
<dbReference type="STRING" id="1484053.SAMN05444274_101568"/>
<dbReference type="PROSITE" id="PS00545">
    <property type="entry name" value="ALDOSE_1_EPIMERASE"/>
    <property type="match status" value="1"/>
</dbReference>
<comment type="cofactor">
    <cofactor evidence="2">
        <name>Ca(2+)</name>
        <dbReference type="ChEBI" id="CHEBI:29108"/>
    </cofactor>
</comment>
<keyword evidence="8" id="KW-0106">Calcium</keyword>
<dbReference type="UniPathway" id="UPA00242"/>
<evidence type="ECO:0000256" key="13">
    <source>
        <dbReference type="PIRSR" id="PIRSR005096-2"/>
    </source>
</evidence>
<evidence type="ECO:0000256" key="7">
    <source>
        <dbReference type="ARBA" id="ARBA00014165"/>
    </source>
</evidence>
<comment type="pathway">
    <text evidence="3 11">Carbohydrate metabolism; hexose metabolism.</text>
</comment>